<keyword evidence="1" id="KW-0472">Membrane</keyword>
<evidence type="ECO:0000256" key="1">
    <source>
        <dbReference type="SAM" id="Phobius"/>
    </source>
</evidence>
<name>A0A4Q5M1B0_9BACT</name>
<comment type="caution">
    <text evidence="3">The sequence shown here is derived from an EMBL/GenBank/DDBJ whole genome shotgun (WGS) entry which is preliminary data.</text>
</comment>
<feature type="transmembrane region" description="Helical" evidence="1">
    <location>
        <begin position="95"/>
        <end position="116"/>
    </location>
</feature>
<protein>
    <submittedName>
        <fullName evidence="3">M56 family metallopeptidase</fullName>
    </submittedName>
</protein>
<sequence>MILYLFKSTVCLFILWGIYKLFLESEKIHVFNRFYLLLSLVFAFTIPAINIEIPSATAETNLVVFKKTLEVQPKLLQFPNRAELPPIEAQKAFLWVHYVVILSSLVSLFFFIRFLNNLVTIFRSTRTNPVIKWQEAKLILLDKKILPYTFLNYIFISREYYENARIELELFSHELAHVRQKHSLDVIFIELLRIVFWFNPLLYLFKKAIQLNHEFLADEAVNKTYHDVSAYQYLLLSKAVQTSGLTLTSNLNFQLTKKRLLMMTKSTSNATAFIRKAICIPLFIALAFCLTEFQLIAQEPTNLKLSSPPTVTSASKPHKLTKEDVNYYNALVLMRDKNGVNSRKYYNELTEEEKSKNIKVLYAEKITPSQEEMEKWKDPKMYGVWINEKRVRNSEVAKYKPSDIAEFSSSRVLKNALNYGKHKYQLDIMTNDYYENVYIKQVKESPTLFIDEAKKKNN</sequence>
<dbReference type="PANTHER" id="PTHR34978">
    <property type="entry name" value="POSSIBLE SENSOR-TRANSDUCER PROTEIN BLAR"/>
    <property type="match status" value="1"/>
</dbReference>
<dbReference type="PANTHER" id="PTHR34978:SF3">
    <property type="entry name" value="SLR0241 PROTEIN"/>
    <property type="match status" value="1"/>
</dbReference>
<feature type="transmembrane region" description="Helical" evidence="1">
    <location>
        <begin position="34"/>
        <end position="53"/>
    </location>
</feature>
<evidence type="ECO:0000313" key="3">
    <source>
        <dbReference type="EMBL" id="RYU96001.1"/>
    </source>
</evidence>
<evidence type="ECO:0000259" key="2">
    <source>
        <dbReference type="Pfam" id="PF05569"/>
    </source>
</evidence>
<dbReference type="Proteomes" id="UP000293162">
    <property type="component" value="Unassembled WGS sequence"/>
</dbReference>
<dbReference type="InterPro" id="IPR008756">
    <property type="entry name" value="Peptidase_M56"/>
</dbReference>
<feature type="transmembrane region" description="Helical" evidence="1">
    <location>
        <begin position="6"/>
        <end position="22"/>
    </location>
</feature>
<feature type="domain" description="Peptidase M56" evidence="2">
    <location>
        <begin position="152"/>
        <end position="261"/>
    </location>
</feature>
<dbReference type="AlphaFoldDB" id="A0A4Q5M1B0"/>
<dbReference type="Pfam" id="PF05569">
    <property type="entry name" value="Peptidase_M56"/>
    <property type="match status" value="1"/>
</dbReference>
<organism evidence="3 4">
    <name type="scientific">Emticicia agri</name>
    <dbReference type="NCBI Taxonomy" id="2492393"/>
    <lineage>
        <taxon>Bacteria</taxon>
        <taxon>Pseudomonadati</taxon>
        <taxon>Bacteroidota</taxon>
        <taxon>Cytophagia</taxon>
        <taxon>Cytophagales</taxon>
        <taxon>Leadbetterellaceae</taxon>
        <taxon>Emticicia</taxon>
    </lineage>
</organism>
<dbReference type="EMBL" id="SEWF01000010">
    <property type="protein sequence ID" value="RYU96001.1"/>
    <property type="molecule type" value="Genomic_DNA"/>
</dbReference>
<feature type="transmembrane region" description="Helical" evidence="1">
    <location>
        <begin position="273"/>
        <end position="297"/>
    </location>
</feature>
<accession>A0A4Q5M1B0</accession>
<evidence type="ECO:0000313" key="4">
    <source>
        <dbReference type="Proteomes" id="UP000293162"/>
    </source>
</evidence>
<gene>
    <name evidence="3" type="ORF">EWM59_08880</name>
</gene>
<dbReference type="CDD" id="cd07341">
    <property type="entry name" value="M56_BlaR1_MecR1_like"/>
    <property type="match status" value="1"/>
</dbReference>
<dbReference type="InterPro" id="IPR052173">
    <property type="entry name" value="Beta-lactam_resp_regulator"/>
</dbReference>
<reference evidence="3 4" key="1">
    <citation type="submission" date="2019-02" db="EMBL/GenBank/DDBJ databases">
        <title>Bacterial novel species Emticicia sp. 17J42-9 isolated from soil.</title>
        <authorList>
            <person name="Jung H.-Y."/>
        </authorList>
    </citation>
    <scope>NUCLEOTIDE SEQUENCE [LARGE SCALE GENOMIC DNA]</scope>
    <source>
        <strain evidence="3 4">17J42-9</strain>
    </source>
</reference>
<keyword evidence="4" id="KW-1185">Reference proteome</keyword>
<dbReference type="OrthoDB" id="1522859at2"/>
<dbReference type="RefSeq" id="WP_130020608.1">
    <property type="nucleotide sequence ID" value="NZ_SEWF01000010.1"/>
</dbReference>
<keyword evidence="1" id="KW-1133">Transmembrane helix</keyword>
<keyword evidence="1" id="KW-0812">Transmembrane</keyword>
<proteinExistence type="predicted"/>